<dbReference type="Proteomes" id="UP001152798">
    <property type="component" value="Chromosome 7"/>
</dbReference>
<gene>
    <name evidence="1" type="ORF">NEZAVI_LOCUS15741</name>
</gene>
<dbReference type="EMBL" id="OV725083">
    <property type="protein sequence ID" value="CAH1408155.1"/>
    <property type="molecule type" value="Genomic_DNA"/>
</dbReference>
<evidence type="ECO:0000313" key="2">
    <source>
        <dbReference type="Proteomes" id="UP001152798"/>
    </source>
</evidence>
<accession>A0A9P0HUR4</accession>
<sequence>MPMSPEVLPREIGMFGKELLSHSLFPFPMAQQNRFTSRQAYTGSLLPCLSCTVSFATHYGELIVHYEAERTSVGPVLQQCHATGVRDWMRKACESQCALRSSISSRGMRTSYLRPIAALPYSFNRTFTNIFCDMSGYICLFSVSQNSESA</sequence>
<reference evidence="1" key="1">
    <citation type="submission" date="2022-01" db="EMBL/GenBank/DDBJ databases">
        <authorList>
            <person name="King R."/>
        </authorList>
    </citation>
    <scope>NUCLEOTIDE SEQUENCE</scope>
</reference>
<keyword evidence="2" id="KW-1185">Reference proteome</keyword>
<dbReference type="AlphaFoldDB" id="A0A9P0HUR4"/>
<protein>
    <submittedName>
        <fullName evidence="1">Uncharacterized protein</fullName>
    </submittedName>
</protein>
<name>A0A9P0HUR4_NEZVI</name>
<organism evidence="1 2">
    <name type="scientific">Nezara viridula</name>
    <name type="common">Southern green stink bug</name>
    <name type="synonym">Cimex viridulus</name>
    <dbReference type="NCBI Taxonomy" id="85310"/>
    <lineage>
        <taxon>Eukaryota</taxon>
        <taxon>Metazoa</taxon>
        <taxon>Ecdysozoa</taxon>
        <taxon>Arthropoda</taxon>
        <taxon>Hexapoda</taxon>
        <taxon>Insecta</taxon>
        <taxon>Pterygota</taxon>
        <taxon>Neoptera</taxon>
        <taxon>Paraneoptera</taxon>
        <taxon>Hemiptera</taxon>
        <taxon>Heteroptera</taxon>
        <taxon>Panheteroptera</taxon>
        <taxon>Pentatomomorpha</taxon>
        <taxon>Pentatomoidea</taxon>
        <taxon>Pentatomidae</taxon>
        <taxon>Pentatominae</taxon>
        <taxon>Nezara</taxon>
    </lineage>
</organism>
<proteinExistence type="predicted"/>
<evidence type="ECO:0000313" key="1">
    <source>
        <dbReference type="EMBL" id="CAH1408155.1"/>
    </source>
</evidence>